<evidence type="ECO:0000313" key="3">
    <source>
        <dbReference type="EMBL" id="KAF1850162.1"/>
    </source>
</evidence>
<reference evidence="3" key="1">
    <citation type="submission" date="2020-01" db="EMBL/GenBank/DDBJ databases">
        <authorList>
            <consortium name="DOE Joint Genome Institute"/>
            <person name="Haridas S."/>
            <person name="Albert R."/>
            <person name="Binder M."/>
            <person name="Bloem J."/>
            <person name="Labutti K."/>
            <person name="Salamov A."/>
            <person name="Andreopoulos B."/>
            <person name="Baker S.E."/>
            <person name="Barry K."/>
            <person name="Bills G."/>
            <person name="Bluhm B.H."/>
            <person name="Cannon C."/>
            <person name="Castanera R."/>
            <person name="Culley D.E."/>
            <person name="Daum C."/>
            <person name="Ezra D."/>
            <person name="Gonzalez J.B."/>
            <person name="Henrissat B."/>
            <person name="Kuo A."/>
            <person name="Liang C."/>
            <person name="Lipzen A."/>
            <person name="Lutzoni F."/>
            <person name="Magnuson J."/>
            <person name="Mondo S."/>
            <person name="Nolan M."/>
            <person name="Ohm R."/>
            <person name="Pangilinan J."/>
            <person name="Park H.-J."/>
            <person name="Ramirez L."/>
            <person name="Alfaro M."/>
            <person name="Sun H."/>
            <person name="Tritt A."/>
            <person name="Yoshinaga Y."/>
            <person name="Zwiers L.-H."/>
            <person name="Turgeon B.G."/>
            <person name="Goodwin S.B."/>
            <person name="Spatafora J.W."/>
            <person name="Crous P.W."/>
            <person name="Grigoriev I.V."/>
        </authorList>
    </citation>
    <scope>NUCLEOTIDE SEQUENCE</scope>
    <source>
        <strain evidence="3">CBS 394.84</strain>
    </source>
</reference>
<evidence type="ECO:0000259" key="2">
    <source>
        <dbReference type="Pfam" id="PF00656"/>
    </source>
</evidence>
<feature type="region of interest" description="Disordered" evidence="1">
    <location>
        <begin position="381"/>
        <end position="415"/>
    </location>
</feature>
<name>A0A9P4LD98_9PLEO</name>
<protein>
    <recommendedName>
        <fullName evidence="2">Peptidase C14 caspase domain-containing protein</fullName>
    </recommendedName>
</protein>
<dbReference type="Proteomes" id="UP000800039">
    <property type="component" value="Unassembled WGS sequence"/>
</dbReference>
<feature type="domain" description="Peptidase C14 caspase" evidence="2">
    <location>
        <begin position="77"/>
        <end position="192"/>
    </location>
</feature>
<keyword evidence="4" id="KW-1185">Reference proteome</keyword>
<dbReference type="GO" id="GO:0006508">
    <property type="term" value="P:proteolysis"/>
    <property type="evidence" value="ECO:0007669"/>
    <property type="project" value="InterPro"/>
</dbReference>
<dbReference type="InterPro" id="IPR011600">
    <property type="entry name" value="Pept_C14_caspase"/>
</dbReference>
<comment type="caution">
    <text evidence="3">The sequence shown here is derived from an EMBL/GenBank/DDBJ whole genome shotgun (WGS) entry which is preliminary data.</text>
</comment>
<dbReference type="AlphaFoldDB" id="A0A9P4LD98"/>
<accession>A0A9P4LD98</accession>
<proteinExistence type="predicted"/>
<dbReference type="Pfam" id="PF00656">
    <property type="entry name" value="Peptidase_C14"/>
    <property type="match status" value="1"/>
</dbReference>
<evidence type="ECO:0000313" key="4">
    <source>
        <dbReference type="Proteomes" id="UP000800039"/>
    </source>
</evidence>
<evidence type="ECO:0000256" key="1">
    <source>
        <dbReference type="SAM" id="MobiDB-lite"/>
    </source>
</evidence>
<organism evidence="3 4">
    <name type="scientific">Cucurbitaria berberidis CBS 394.84</name>
    <dbReference type="NCBI Taxonomy" id="1168544"/>
    <lineage>
        <taxon>Eukaryota</taxon>
        <taxon>Fungi</taxon>
        <taxon>Dikarya</taxon>
        <taxon>Ascomycota</taxon>
        <taxon>Pezizomycotina</taxon>
        <taxon>Dothideomycetes</taxon>
        <taxon>Pleosporomycetidae</taxon>
        <taxon>Pleosporales</taxon>
        <taxon>Pleosporineae</taxon>
        <taxon>Cucurbitariaceae</taxon>
        <taxon>Cucurbitaria</taxon>
    </lineage>
</organism>
<dbReference type="OrthoDB" id="4760831at2759"/>
<sequence length="502" mass="57144">MELTPTMPIVADFSIQAGPSPPNTPSSDPNGPQSFRTVFEQNMPSSRKPISHDSASVLLLSYDSNEKQFTDLNVRDEVEQLENVFRKDYGFHVQQQLIKSNKNAHLQMVNHLSNFTLEHGKEHALLIVYYAGHGWRSSDRRRDNPGSFDLHPRKLGYKEMPSEDEIVMWEMSENTLQHAKGDVLVIFDCCDAASLAKLRSAGRAFEYLGACEKYTHPPGENSFTSALTWALREMSSGPPFTTDRLVSKIKEHEPFPRTQEPVLFPRWDFMPEHIWVSSRQTLATPTQSRRRSSSAPEFRDENCDYVDFRVTFSRPLSNEDGKAVADLMKPLVSYNRKLPLNARHVSVIKKGTCKPSTTPVALWARVRNHLVAIHRIQRSVDSSSTLPTRKRRRPSFEDKLEGPSRTKYPKPSLARDIERAAQLPTASSSEDHDSGSEETLSLRLDTTMRPAPRMLQSPYEIDSDPMNRIEAFLGDFEKLKQDAMHQPEVHSYLQAQIRAVLD</sequence>
<gene>
    <name evidence="3" type="ORF">K460DRAFT_11379</name>
</gene>
<dbReference type="Gene3D" id="3.40.50.1460">
    <property type="match status" value="1"/>
</dbReference>
<feature type="region of interest" description="Disordered" evidence="1">
    <location>
        <begin position="421"/>
        <end position="440"/>
    </location>
</feature>
<dbReference type="GeneID" id="63843823"/>
<dbReference type="RefSeq" id="XP_040792725.1">
    <property type="nucleotide sequence ID" value="XM_040926572.1"/>
</dbReference>
<feature type="region of interest" description="Disordered" evidence="1">
    <location>
        <begin position="13"/>
        <end position="36"/>
    </location>
</feature>
<feature type="compositionally biased region" description="Basic and acidic residues" evidence="1">
    <location>
        <begin position="394"/>
        <end position="404"/>
    </location>
</feature>
<dbReference type="EMBL" id="ML976614">
    <property type="protein sequence ID" value="KAF1850162.1"/>
    <property type="molecule type" value="Genomic_DNA"/>
</dbReference>
<dbReference type="GO" id="GO:0004197">
    <property type="term" value="F:cysteine-type endopeptidase activity"/>
    <property type="evidence" value="ECO:0007669"/>
    <property type="project" value="InterPro"/>
</dbReference>